<organism evidence="2 3">
    <name type="scientific">Hyphomonas pacifica</name>
    <dbReference type="NCBI Taxonomy" id="1280941"/>
    <lineage>
        <taxon>Bacteria</taxon>
        <taxon>Pseudomonadati</taxon>
        <taxon>Pseudomonadota</taxon>
        <taxon>Alphaproteobacteria</taxon>
        <taxon>Hyphomonadales</taxon>
        <taxon>Hyphomonadaceae</taxon>
        <taxon>Hyphomonas</taxon>
    </lineage>
</organism>
<feature type="compositionally biased region" description="Basic and acidic residues" evidence="1">
    <location>
        <begin position="191"/>
        <end position="201"/>
    </location>
</feature>
<feature type="region of interest" description="Disordered" evidence="1">
    <location>
        <begin position="191"/>
        <end position="228"/>
    </location>
</feature>
<evidence type="ECO:0008006" key="4">
    <source>
        <dbReference type="Google" id="ProtNLM"/>
    </source>
</evidence>
<feature type="compositionally biased region" description="Basic and acidic residues" evidence="1">
    <location>
        <begin position="209"/>
        <end position="225"/>
    </location>
</feature>
<dbReference type="Gene3D" id="3.30.1150.10">
    <property type="match status" value="1"/>
</dbReference>
<dbReference type="eggNOG" id="COG3266">
    <property type="taxonomic scope" value="Bacteria"/>
</dbReference>
<sequence length="323" mass="36360">MLRGFTISTVLHATVLAAAVLTWPQRKSECDRQIERLEREEPGLSQVDILMRLPQCASAIDVPIDIVDIGLVTDIAPVRKADVPPEEEPEETEPEEQPDPVEEDAEIVDEPPEEQPDEVNETRESEPQEEKVVVEDPEAEPEQEPEPEPKKEEPPKPKDKPKLIEKQKPKAEKDDLDFLNDFEDILKDKAQDQRKVAREEAPPPINKPVLKDVQEPRKGAGERRGNTASLQAAMRRQIGYCWNGIDDLPKDDQIDVVIRVKLNIDGSLDGDARLVSPRSIPVGRRGVVVQRALTAVRQCANYQLPADDYEEWKDIVVTVGPLE</sequence>
<dbReference type="AlphaFoldDB" id="A0A062U373"/>
<dbReference type="RefSeq" id="WP_034826303.1">
    <property type="nucleotide sequence ID" value="NZ_AWFA01000019.1"/>
</dbReference>
<dbReference type="EMBL" id="AWFB01000004">
    <property type="protein sequence ID" value="RAN35438.1"/>
    <property type="molecule type" value="Genomic_DNA"/>
</dbReference>
<feature type="region of interest" description="Disordered" evidence="1">
    <location>
        <begin position="81"/>
        <end position="176"/>
    </location>
</feature>
<proteinExistence type="predicted"/>
<gene>
    <name evidence="2" type="ORF">HY3_07815</name>
</gene>
<protein>
    <recommendedName>
        <fullName evidence="4">TolA protein</fullName>
    </recommendedName>
</protein>
<dbReference type="STRING" id="1280941.HY2_12650"/>
<feature type="compositionally biased region" description="Acidic residues" evidence="1">
    <location>
        <begin position="135"/>
        <end position="146"/>
    </location>
</feature>
<reference evidence="2 3" key="1">
    <citation type="submission" date="2013-04" db="EMBL/GenBank/DDBJ databases">
        <title>Hyphomonas sp. T24B3 Genome Sequencing.</title>
        <authorList>
            <person name="Lai Q."/>
            <person name="Shao Z."/>
        </authorList>
    </citation>
    <scope>NUCLEOTIDE SEQUENCE [LARGE SCALE GENOMIC DNA]</scope>
    <source>
        <strain evidence="2 3">T24B3</strain>
    </source>
</reference>
<comment type="caution">
    <text evidence="2">The sequence shown here is derived from an EMBL/GenBank/DDBJ whole genome shotgun (WGS) entry which is preliminary data.</text>
</comment>
<dbReference type="OrthoDB" id="7161229at2"/>
<accession>A0A328JU56</accession>
<dbReference type="Proteomes" id="UP000249123">
    <property type="component" value="Unassembled WGS sequence"/>
</dbReference>
<feature type="compositionally biased region" description="Acidic residues" evidence="1">
    <location>
        <begin position="84"/>
        <end position="119"/>
    </location>
</feature>
<evidence type="ECO:0000313" key="2">
    <source>
        <dbReference type="EMBL" id="RAN35438.1"/>
    </source>
</evidence>
<accession>A0A062U373</accession>
<feature type="compositionally biased region" description="Basic and acidic residues" evidence="1">
    <location>
        <begin position="120"/>
        <end position="134"/>
    </location>
</feature>
<keyword evidence="3" id="KW-1185">Reference proteome</keyword>
<evidence type="ECO:0000256" key="1">
    <source>
        <dbReference type="SAM" id="MobiDB-lite"/>
    </source>
</evidence>
<evidence type="ECO:0000313" key="3">
    <source>
        <dbReference type="Proteomes" id="UP000249123"/>
    </source>
</evidence>
<feature type="compositionally biased region" description="Basic and acidic residues" evidence="1">
    <location>
        <begin position="147"/>
        <end position="173"/>
    </location>
</feature>
<name>A0A062U373_9PROT</name>